<sequence>MASQTDLIKIGMEGFALSDEFHGRSRRPSVHHRSQVPKKQPEMTIVCKMPAPEINGGTLITDFTNEKVIRFISGLN</sequence>
<organism evidence="1 2">
    <name type="scientific">Castanea mollissima</name>
    <name type="common">Chinese chestnut</name>
    <dbReference type="NCBI Taxonomy" id="60419"/>
    <lineage>
        <taxon>Eukaryota</taxon>
        <taxon>Viridiplantae</taxon>
        <taxon>Streptophyta</taxon>
        <taxon>Embryophyta</taxon>
        <taxon>Tracheophyta</taxon>
        <taxon>Spermatophyta</taxon>
        <taxon>Magnoliopsida</taxon>
        <taxon>eudicotyledons</taxon>
        <taxon>Gunneridae</taxon>
        <taxon>Pentapetalae</taxon>
        <taxon>rosids</taxon>
        <taxon>fabids</taxon>
        <taxon>Fagales</taxon>
        <taxon>Fagaceae</taxon>
        <taxon>Castanea</taxon>
    </lineage>
</organism>
<dbReference type="EMBL" id="JRKL02000601">
    <property type="protein sequence ID" value="KAF3969844.1"/>
    <property type="molecule type" value="Genomic_DNA"/>
</dbReference>
<dbReference type="AlphaFoldDB" id="A0A8J4RPH0"/>
<keyword evidence="2" id="KW-1185">Reference proteome</keyword>
<name>A0A8J4RPH0_9ROSI</name>
<protein>
    <submittedName>
        <fullName evidence="1">Uncharacterized protein</fullName>
    </submittedName>
</protein>
<evidence type="ECO:0000313" key="1">
    <source>
        <dbReference type="EMBL" id="KAF3969844.1"/>
    </source>
</evidence>
<accession>A0A8J4RPH0</accession>
<comment type="caution">
    <text evidence="1">The sequence shown here is derived from an EMBL/GenBank/DDBJ whole genome shotgun (WGS) entry which is preliminary data.</text>
</comment>
<reference evidence="1" key="1">
    <citation type="submission" date="2020-03" db="EMBL/GenBank/DDBJ databases">
        <title>Castanea mollissima Vanexum genome sequencing.</title>
        <authorList>
            <person name="Staton M."/>
        </authorList>
    </citation>
    <scope>NUCLEOTIDE SEQUENCE</scope>
    <source>
        <tissue evidence="1">Leaf</tissue>
    </source>
</reference>
<proteinExistence type="predicted"/>
<gene>
    <name evidence="1" type="ORF">CMV_006402</name>
</gene>
<dbReference type="Proteomes" id="UP000737018">
    <property type="component" value="Unassembled WGS sequence"/>
</dbReference>
<dbReference type="OrthoDB" id="1660139at2759"/>
<evidence type="ECO:0000313" key="2">
    <source>
        <dbReference type="Proteomes" id="UP000737018"/>
    </source>
</evidence>